<dbReference type="Pfam" id="PF05193">
    <property type="entry name" value="Peptidase_M16_C"/>
    <property type="match status" value="2"/>
</dbReference>
<dbReference type="Proteomes" id="UP000501534">
    <property type="component" value="Chromosome"/>
</dbReference>
<dbReference type="GO" id="GO:0006508">
    <property type="term" value="P:proteolysis"/>
    <property type="evidence" value="ECO:0007669"/>
    <property type="project" value="InterPro"/>
</dbReference>
<evidence type="ECO:0000259" key="6">
    <source>
        <dbReference type="Pfam" id="PF05193"/>
    </source>
</evidence>
<comment type="similarity">
    <text evidence="2 3">Belongs to the peptidase M16 family.</text>
</comment>
<proteinExistence type="inferred from homology"/>
<evidence type="ECO:0000256" key="1">
    <source>
        <dbReference type="ARBA" id="ARBA00001947"/>
    </source>
</evidence>
<dbReference type="AlphaFoldDB" id="A0A6M4GXT5"/>
<keyword evidence="8" id="KW-1185">Reference proteome</keyword>
<evidence type="ECO:0000256" key="4">
    <source>
        <dbReference type="SAM" id="SignalP"/>
    </source>
</evidence>
<reference evidence="7 8" key="1">
    <citation type="submission" date="2020-04" db="EMBL/GenBank/DDBJ databases">
        <title>Usitatibacter rugosus gen. nov., sp. nov. and Usitatibacter palustris sp. nov., novel members of Usitatibacteraceae fam. nov. within the order Nitrosomonadales isolated from soil.</title>
        <authorList>
            <person name="Huber K.J."/>
            <person name="Neumann-Schaal M."/>
            <person name="Geppert A."/>
            <person name="Luckner M."/>
            <person name="Wanner G."/>
            <person name="Overmann J."/>
        </authorList>
    </citation>
    <scope>NUCLEOTIDE SEQUENCE [LARGE SCALE GENOMIC DNA]</scope>
    <source>
        <strain evidence="7 8">0125_3</strain>
    </source>
</reference>
<organism evidence="7 8">
    <name type="scientific">Usitatibacter rugosus</name>
    <dbReference type="NCBI Taxonomy" id="2732067"/>
    <lineage>
        <taxon>Bacteria</taxon>
        <taxon>Pseudomonadati</taxon>
        <taxon>Pseudomonadota</taxon>
        <taxon>Betaproteobacteria</taxon>
        <taxon>Nitrosomonadales</taxon>
        <taxon>Usitatibacteraceae</taxon>
        <taxon>Usitatibacter</taxon>
    </lineage>
</organism>
<protein>
    <recommendedName>
        <fullName evidence="9">Zinc protease</fullName>
    </recommendedName>
</protein>
<evidence type="ECO:0000259" key="5">
    <source>
        <dbReference type="Pfam" id="PF00675"/>
    </source>
</evidence>
<dbReference type="Gene3D" id="3.30.830.10">
    <property type="entry name" value="Metalloenzyme, LuxS/M16 peptidase-like"/>
    <property type="match status" value="4"/>
</dbReference>
<evidence type="ECO:0008006" key="9">
    <source>
        <dbReference type="Google" id="ProtNLM"/>
    </source>
</evidence>
<dbReference type="PROSITE" id="PS00143">
    <property type="entry name" value="INSULINASE"/>
    <property type="match status" value="1"/>
</dbReference>
<keyword evidence="4" id="KW-0732">Signal</keyword>
<feature type="domain" description="Peptidase M16 N-terminal" evidence="5">
    <location>
        <begin position="71"/>
        <end position="212"/>
    </location>
</feature>
<evidence type="ECO:0000313" key="8">
    <source>
        <dbReference type="Proteomes" id="UP000501534"/>
    </source>
</evidence>
<dbReference type="InterPro" id="IPR011765">
    <property type="entry name" value="Pept_M16_N"/>
</dbReference>
<feature type="chain" id="PRO_5026998543" description="Zinc protease" evidence="4">
    <location>
        <begin position="25"/>
        <end position="920"/>
    </location>
</feature>
<feature type="domain" description="Peptidase M16 C-terminal" evidence="6">
    <location>
        <begin position="671"/>
        <end position="850"/>
    </location>
</feature>
<evidence type="ECO:0000256" key="3">
    <source>
        <dbReference type="RuleBase" id="RU004447"/>
    </source>
</evidence>
<comment type="cofactor">
    <cofactor evidence="1">
        <name>Zn(2+)</name>
        <dbReference type="ChEBI" id="CHEBI:29105"/>
    </cofactor>
</comment>
<feature type="signal peptide" evidence="4">
    <location>
        <begin position="1"/>
        <end position="24"/>
    </location>
</feature>
<dbReference type="PANTHER" id="PTHR11851">
    <property type="entry name" value="METALLOPROTEASE"/>
    <property type="match status" value="1"/>
</dbReference>
<evidence type="ECO:0000313" key="7">
    <source>
        <dbReference type="EMBL" id="QJR11698.1"/>
    </source>
</evidence>
<dbReference type="PANTHER" id="PTHR11851:SF49">
    <property type="entry name" value="MITOCHONDRIAL-PROCESSING PEPTIDASE SUBUNIT ALPHA"/>
    <property type="match status" value="1"/>
</dbReference>
<dbReference type="InterPro" id="IPR050361">
    <property type="entry name" value="MPP/UQCRC_Complex"/>
</dbReference>
<gene>
    <name evidence="7" type="ORF">DSM104443_02780</name>
</gene>
<dbReference type="GO" id="GO:0046872">
    <property type="term" value="F:metal ion binding"/>
    <property type="evidence" value="ECO:0007669"/>
    <property type="project" value="InterPro"/>
</dbReference>
<dbReference type="InterPro" id="IPR007863">
    <property type="entry name" value="Peptidase_M16_C"/>
</dbReference>
<dbReference type="InterPro" id="IPR001431">
    <property type="entry name" value="Pept_M16_Zn_BS"/>
</dbReference>
<accession>A0A6M4GXT5</accession>
<feature type="domain" description="Peptidase M16 C-terminal" evidence="6">
    <location>
        <begin position="220"/>
        <end position="396"/>
    </location>
</feature>
<dbReference type="EMBL" id="CP053069">
    <property type="protein sequence ID" value="QJR11698.1"/>
    <property type="molecule type" value="Genomic_DNA"/>
</dbReference>
<dbReference type="InterPro" id="IPR011249">
    <property type="entry name" value="Metalloenz_LuxS/M16"/>
</dbReference>
<dbReference type="SUPFAM" id="SSF63411">
    <property type="entry name" value="LuxS/MPP-like metallohydrolase"/>
    <property type="match status" value="4"/>
</dbReference>
<sequence length="920" mass="101896">MPLNRAFTAVLLATSLGFCGFASAQPAATIKSAPAKTAPAMSQPQSFTKVTTVEGITEYRLGNGLKVLLFPDASKPTIIVNMTYLVGSRMENYGETGMAHLLEHLLFKGTPRNPDIDKQFNQRGARYNGTTWLDRTNYYELFQASDENLKWAIDLEADRMVNSFIRKSDLDSEMTVVRNEYEMGENSPFSVMLKRLQSVAYDWHSYGRSTIGNRSDIENVKIENLQAFYRTYYQPDNAVLLVAGKIDEAKTIAMIAKAFAPVQKPRRVLPVLWTREPAQDGERTFQIRRKGDVQIVMLAYKVPSSLQEDSDGISFANFVLTDTPTGRLHKALVESGKAAQVFGYPLVGVDPGLHIFGAVVKKGDPVEPVKDELVRIVEELATKKPTAEEVDRARKNYANQFEKTLNNHETIGAQMSEYIALGDWRLFFLSRDDLEKVTPDSISKAAAAYYRRDNRVIGYYVPEDNPLRAEVPQAPTVAEVMKDFKGKATVGTSEAFEPTQANIEARTKRYEFGGVKVALLPKKNRGEVVNVTMQLRIGNEKDLFGKRRIASLTGSMLSRGTTKYTREQIADESEKLKISGSIGGTGANMQTTRENLDGALRLAVHVLREPSFPEGEFEQLKKQAVTALQTQLSEPNSRASEALSRHFNAYPKGDWRYASTLEEAIEDTQAVKLDDVKAFHKAFYGASVAEISIVGDFDEAKAAATLKELLEGWKSATPYQRIDQAYRDVSPINKAVPTPDKENAILLARLNVNSRDDDPDFAALYVANYILGGGASFDSRLGARIRQKDGLSYGTGSDLAVGSTDRAGSWVAYAIAAPQNVAKVEVALREEVDRALKDGFTEAELANAKSGIMQMRVQNRSQDGTVAAGWVNNLNLGRTWAFSKQFEDRIMALKVADVNAALKKYVDPAKMTIIKAGDFK</sequence>
<dbReference type="RefSeq" id="WP_171093254.1">
    <property type="nucleotide sequence ID" value="NZ_CP053069.1"/>
</dbReference>
<evidence type="ECO:0000256" key="2">
    <source>
        <dbReference type="ARBA" id="ARBA00007261"/>
    </source>
</evidence>
<dbReference type="KEGG" id="uru:DSM104443_02780"/>
<dbReference type="GO" id="GO:0004222">
    <property type="term" value="F:metalloendopeptidase activity"/>
    <property type="evidence" value="ECO:0007669"/>
    <property type="project" value="InterPro"/>
</dbReference>
<dbReference type="Pfam" id="PF00675">
    <property type="entry name" value="Peptidase_M16"/>
    <property type="match status" value="1"/>
</dbReference>
<name>A0A6M4GXT5_9PROT</name>